<dbReference type="AlphaFoldDB" id="A0A061R7B9"/>
<reference evidence="6" key="1">
    <citation type="submission" date="2014-05" db="EMBL/GenBank/DDBJ databases">
        <title>The transcriptome of the halophilic microalga Tetraselmis sp. GSL018 isolated from the Great Salt Lake, Utah.</title>
        <authorList>
            <person name="Jinkerson R.E."/>
            <person name="D'Adamo S."/>
            <person name="Posewitz M.C."/>
        </authorList>
    </citation>
    <scope>NUCLEOTIDE SEQUENCE</scope>
    <source>
        <strain evidence="6">GSL018</strain>
    </source>
</reference>
<dbReference type="InterPro" id="IPR009088">
    <property type="entry name" value="TFIIA_b-brl"/>
</dbReference>
<evidence type="ECO:0000256" key="3">
    <source>
        <dbReference type="ARBA" id="ARBA00023163"/>
    </source>
</evidence>
<protein>
    <submittedName>
        <fullName evidence="6">Transcription initiation factor TFIIA large subunit</fullName>
    </submittedName>
</protein>
<dbReference type="InterPro" id="IPR004855">
    <property type="entry name" value="TFIIA_asu/bsu"/>
</dbReference>
<keyword evidence="6" id="KW-0648">Protein biosynthesis</keyword>
<keyword evidence="4" id="KW-0539">Nucleus</keyword>
<keyword evidence="3" id="KW-0804">Transcription</keyword>
<proteinExistence type="inferred from homology"/>
<dbReference type="SUPFAM" id="SSF50784">
    <property type="entry name" value="Transcription factor IIA (TFIIA), beta-barrel domain"/>
    <property type="match status" value="1"/>
</dbReference>
<evidence type="ECO:0000313" key="6">
    <source>
        <dbReference type="EMBL" id="JAC68837.1"/>
    </source>
</evidence>
<sequence length="86" mass="9877">MLPQHDGENCEEDDGEEQEVDDADLENLSDDLSDDEQPGKQDNLVLAQFEKVSRTKTRWKCQLKAGIMHVNGRDYIFNKATGEFQF</sequence>
<feature type="region of interest" description="Disordered" evidence="5">
    <location>
        <begin position="1"/>
        <end position="42"/>
    </location>
</feature>
<dbReference type="PANTHER" id="PTHR12694">
    <property type="entry name" value="TRANSCRIPTION INITIATION FACTOR IIA SUBUNIT 1"/>
    <property type="match status" value="1"/>
</dbReference>
<dbReference type="PANTHER" id="PTHR12694:SF8">
    <property type="entry name" value="TRANSCRIPTION INITIATION FACTOR IIA SUBUNIT 1"/>
    <property type="match status" value="1"/>
</dbReference>
<dbReference type="Gene3D" id="2.30.18.10">
    <property type="entry name" value="Transcription factor IIA (TFIIA), beta-barrel domain"/>
    <property type="match status" value="1"/>
</dbReference>
<dbReference type="GO" id="GO:0006367">
    <property type="term" value="P:transcription initiation at RNA polymerase II promoter"/>
    <property type="evidence" value="ECO:0007669"/>
    <property type="project" value="InterPro"/>
</dbReference>
<comment type="similarity">
    <text evidence="2">Belongs to the TFIIA subunit 1 family.</text>
</comment>
<dbReference type="GO" id="GO:0005672">
    <property type="term" value="C:transcription factor TFIIA complex"/>
    <property type="evidence" value="ECO:0007669"/>
    <property type="project" value="InterPro"/>
</dbReference>
<dbReference type="EMBL" id="GBEZ01017506">
    <property type="protein sequence ID" value="JAC68837.1"/>
    <property type="molecule type" value="Transcribed_RNA"/>
</dbReference>
<organism evidence="6">
    <name type="scientific">Tetraselmis sp. GSL018</name>
    <dbReference type="NCBI Taxonomy" id="582737"/>
    <lineage>
        <taxon>Eukaryota</taxon>
        <taxon>Viridiplantae</taxon>
        <taxon>Chlorophyta</taxon>
        <taxon>core chlorophytes</taxon>
        <taxon>Chlorodendrophyceae</taxon>
        <taxon>Chlorodendrales</taxon>
        <taxon>Chlorodendraceae</taxon>
        <taxon>Tetraselmis</taxon>
    </lineage>
</organism>
<gene>
    <name evidence="6" type="primary">GTF2A1</name>
    <name evidence="6" type="ORF">TSPGSL018_7809</name>
</gene>
<name>A0A061R7B9_9CHLO</name>
<evidence type="ECO:0000256" key="2">
    <source>
        <dbReference type="ARBA" id="ARBA00010059"/>
    </source>
</evidence>
<evidence type="ECO:0000256" key="5">
    <source>
        <dbReference type="SAM" id="MobiDB-lite"/>
    </source>
</evidence>
<comment type="subcellular location">
    <subcellularLocation>
        <location evidence="1">Nucleus</location>
    </subcellularLocation>
</comment>
<feature type="compositionally biased region" description="Acidic residues" evidence="5">
    <location>
        <begin position="9"/>
        <end position="36"/>
    </location>
</feature>
<evidence type="ECO:0000256" key="1">
    <source>
        <dbReference type="ARBA" id="ARBA00004123"/>
    </source>
</evidence>
<dbReference type="Pfam" id="PF03153">
    <property type="entry name" value="TFIIA"/>
    <property type="match status" value="1"/>
</dbReference>
<accession>A0A061R7B9</accession>
<dbReference type="GO" id="GO:0003743">
    <property type="term" value="F:translation initiation factor activity"/>
    <property type="evidence" value="ECO:0007669"/>
    <property type="project" value="UniProtKB-KW"/>
</dbReference>
<keyword evidence="6" id="KW-0396">Initiation factor</keyword>
<evidence type="ECO:0000256" key="4">
    <source>
        <dbReference type="ARBA" id="ARBA00023242"/>
    </source>
</evidence>
<dbReference type="CDD" id="cd07976">
    <property type="entry name" value="TFIIA_alpha_beta_like"/>
    <property type="match status" value="1"/>
</dbReference>